<name>A0A0F9WHU3_9ZZZZ</name>
<evidence type="ECO:0000256" key="3">
    <source>
        <dbReference type="ARBA" id="ARBA00022989"/>
    </source>
</evidence>
<dbReference type="PANTHER" id="PTHR10037">
    <property type="entry name" value="VOLTAGE-GATED CATION CHANNEL CALCIUM AND SODIUM"/>
    <property type="match status" value="1"/>
</dbReference>
<dbReference type="GO" id="GO:0001518">
    <property type="term" value="C:voltage-gated sodium channel complex"/>
    <property type="evidence" value="ECO:0007669"/>
    <property type="project" value="TreeGrafter"/>
</dbReference>
<dbReference type="EMBL" id="LAZR01000001">
    <property type="protein sequence ID" value="KKO12093.1"/>
    <property type="molecule type" value="Genomic_DNA"/>
</dbReference>
<evidence type="ECO:0000256" key="2">
    <source>
        <dbReference type="ARBA" id="ARBA00022692"/>
    </source>
</evidence>
<dbReference type="InterPro" id="IPR043203">
    <property type="entry name" value="VGCC_Ca_Na"/>
</dbReference>
<protein>
    <recommendedName>
        <fullName evidence="6">Ion transport domain-containing protein</fullName>
    </recommendedName>
</protein>
<comment type="subcellular location">
    <subcellularLocation>
        <location evidence="1">Membrane</location>
        <topology evidence="1">Multi-pass membrane protein</topology>
    </subcellularLocation>
</comment>
<reference evidence="7" key="1">
    <citation type="journal article" date="2015" name="Nature">
        <title>Complex archaea that bridge the gap between prokaryotes and eukaryotes.</title>
        <authorList>
            <person name="Spang A."/>
            <person name="Saw J.H."/>
            <person name="Jorgensen S.L."/>
            <person name="Zaremba-Niedzwiedzka K."/>
            <person name="Martijn J."/>
            <person name="Lind A.E."/>
            <person name="van Eijk R."/>
            <person name="Schleper C."/>
            <person name="Guy L."/>
            <person name="Ettema T.J."/>
        </authorList>
    </citation>
    <scope>NUCLEOTIDE SEQUENCE</scope>
</reference>
<dbReference type="SUPFAM" id="SSF81324">
    <property type="entry name" value="Voltage-gated potassium channels"/>
    <property type="match status" value="1"/>
</dbReference>
<dbReference type="GO" id="GO:0005248">
    <property type="term" value="F:voltage-gated sodium channel activity"/>
    <property type="evidence" value="ECO:0007669"/>
    <property type="project" value="TreeGrafter"/>
</dbReference>
<feature type="transmembrane region" description="Helical" evidence="5">
    <location>
        <begin position="47"/>
        <end position="70"/>
    </location>
</feature>
<dbReference type="AlphaFoldDB" id="A0A0F9WHU3"/>
<organism evidence="7">
    <name type="scientific">marine sediment metagenome</name>
    <dbReference type="NCBI Taxonomy" id="412755"/>
    <lineage>
        <taxon>unclassified sequences</taxon>
        <taxon>metagenomes</taxon>
        <taxon>ecological metagenomes</taxon>
    </lineage>
</organism>
<feature type="transmembrane region" description="Helical" evidence="5">
    <location>
        <begin position="82"/>
        <end position="105"/>
    </location>
</feature>
<gene>
    <name evidence="7" type="ORF">LCGC14_0001010</name>
</gene>
<feature type="transmembrane region" description="Helical" evidence="5">
    <location>
        <begin position="198"/>
        <end position="222"/>
    </location>
</feature>
<dbReference type="InterPro" id="IPR005821">
    <property type="entry name" value="Ion_trans_dom"/>
</dbReference>
<dbReference type="Gene3D" id="1.20.120.350">
    <property type="entry name" value="Voltage-gated potassium channels. Chain C"/>
    <property type="match status" value="1"/>
</dbReference>
<proteinExistence type="predicted"/>
<feature type="domain" description="Ion transport" evidence="6">
    <location>
        <begin position="17"/>
        <end position="228"/>
    </location>
</feature>
<dbReference type="PANTHER" id="PTHR10037:SF62">
    <property type="entry name" value="SODIUM CHANNEL PROTEIN 60E"/>
    <property type="match status" value="1"/>
</dbReference>
<feature type="transmembrane region" description="Helical" evidence="5">
    <location>
        <begin position="126"/>
        <end position="148"/>
    </location>
</feature>
<evidence type="ECO:0000313" key="7">
    <source>
        <dbReference type="EMBL" id="KKO12093.1"/>
    </source>
</evidence>
<dbReference type="InterPro" id="IPR027359">
    <property type="entry name" value="Volt_channel_dom_sf"/>
</dbReference>
<accession>A0A0F9WHU3</accession>
<evidence type="ECO:0000256" key="1">
    <source>
        <dbReference type="ARBA" id="ARBA00004141"/>
    </source>
</evidence>
<keyword evidence="4 5" id="KW-0472">Membrane</keyword>
<keyword evidence="2 5" id="KW-0812">Transmembrane</keyword>
<evidence type="ECO:0000256" key="5">
    <source>
        <dbReference type="SAM" id="Phobius"/>
    </source>
</evidence>
<feature type="transmembrane region" description="Helical" evidence="5">
    <location>
        <begin position="17"/>
        <end position="35"/>
    </location>
</feature>
<evidence type="ECO:0000259" key="6">
    <source>
        <dbReference type="Pfam" id="PF00520"/>
    </source>
</evidence>
<comment type="caution">
    <text evidence="7">The sequence shown here is derived from an EMBL/GenBank/DDBJ whole genome shotgun (WGS) entry which is preliminary data.</text>
</comment>
<dbReference type="Pfam" id="PF00520">
    <property type="entry name" value="Ion_trans"/>
    <property type="match status" value="1"/>
</dbReference>
<keyword evidence="3 5" id="KW-1133">Transmembrane helix</keyword>
<evidence type="ECO:0000256" key="4">
    <source>
        <dbReference type="ARBA" id="ARBA00023136"/>
    </source>
</evidence>
<sequence>MSPTIRQRIAQWIESPMVQNFIIGVILFNAITLGLETSTTIMRAAGGVLRAIEQIVLVIFVIEILLKLFAHGPRFFRSGWNVFDFIIVGIALVPSTGPLAILRALRILRVLRLLTKIKRLRMIIESLLAALPSIGWIVFLLGMVFYIFAVMGTQLFASAFPDDFGTLGRTLYTLFQVMTLESWSEGVSRPVMAVYPYAWIYFISFVLVTAFVVLNLFIGIIVSTMQERHFEDESLRQAEQDERAHNEREEMLRLIRDLNDKVDRLQR</sequence>
<dbReference type="Gene3D" id="1.10.287.70">
    <property type="match status" value="1"/>
</dbReference>